<dbReference type="Pfam" id="PF11703">
    <property type="entry name" value="UPF0506"/>
    <property type="match status" value="1"/>
</dbReference>
<dbReference type="EMBL" id="JACMRX010000001">
    <property type="protein sequence ID" value="KAF7998348.1"/>
    <property type="molecule type" value="Genomic_DNA"/>
</dbReference>
<comment type="caution">
    <text evidence="3">The sequence shown here is derived from an EMBL/GenBank/DDBJ whole genome shotgun (WGS) entry which is preliminary data.</text>
</comment>
<keyword evidence="1" id="KW-0812">Transmembrane</keyword>
<feature type="domain" description="UPF0506" evidence="2">
    <location>
        <begin position="60"/>
        <end position="94"/>
    </location>
</feature>
<dbReference type="Proteomes" id="UP000639338">
    <property type="component" value="Unassembled WGS sequence"/>
</dbReference>
<keyword evidence="4" id="KW-1185">Reference proteome</keyword>
<feature type="transmembrane region" description="Helical" evidence="1">
    <location>
        <begin position="49"/>
        <end position="66"/>
    </location>
</feature>
<sequence>MIVLMFAGTQVSADCLPQWSNNCADDKQCSSILNTQWPKVKEFFNYQKMKLNFMAIIGVIIMMFAAESQSCLPNGSYRCTSNRQCCSGFCKRNVSGFGLCRKR</sequence>
<keyword evidence="1" id="KW-0472">Membrane</keyword>
<evidence type="ECO:0000259" key="2">
    <source>
        <dbReference type="Pfam" id="PF11703"/>
    </source>
</evidence>
<evidence type="ECO:0000313" key="4">
    <source>
        <dbReference type="Proteomes" id="UP000639338"/>
    </source>
</evidence>
<evidence type="ECO:0000256" key="1">
    <source>
        <dbReference type="SAM" id="Phobius"/>
    </source>
</evidence>
<accession>A0A834Y736</accession>
<reference evidence="3 4" key="1">
    <citation type="submission" date="2020-08" db="EMBL/GenBank/DDBJ databases">
        <title>Aphidius gifuensis genome sequencing and assembly.</title>
        <authorList>
            <person name="Du Z."/>
        </authorList>
    </citation>
    <scope>NUCLEOTIDE SEQUENCE [LARGE SCALE GENOMIC DNA]</scope>
    <source>
        <strain evidence="3">YNYX2018</strain>
        <tissue evidence="3">Adults</tissue>
    </source>
</reference>
<evidence type="ECO:0000313" key="3">
    <source>
        <dbReference type="EMBL" id="KAF7998348.1"/>
    </source>
</evidence>
<organism evidence="3 4">
    <name type="scientific">Aphidius gifuensis</name>
    <name type="common">Parasitoid wasp</name>
    <dbReference type="NCBI Taxonomy" id="684658"/>
    <lineage>
        <taxon>Eukaryota</taxon>
        <taxon>Metazoa</taxon>
        <taxon>Ecdysozoa</taxon>
        <taxon>Arthropoda</taxon>
        <taxon>Hexapoda</taxon>
        <taxon>Insecta</taxon>
        <taxon>Pterygota</taxon>
        <taxon>Neoptera</taxon>
        <taxon>Endopterygota</taxon>
        <taxon>Hymenoptera</taxon>
        <taxon>Apocrita</taxon>
        <taxon>Ichneumonoidea</taxon>
        <taxon>Braconidae</taxon>
        <taxon>Aphidiinae</taxon>
        <taxon>Aphidius</taxon>
    </lineage>
</organism>
<proteinExistence type="predicted"/>
<name>A0A834Y736_APHGI</name>
<protein>
    <recommendedName>
        <fullName evidence="2">UPF0506 domain-containing protein</fullName>
    </recommendedName>
</protein>
<dbReference type="AlphaFoldDB" id="A0A834Y736"/>
<dbReference type="InterPro" id="IPR021712">
    <property type="entry name" value="UPF0506"/>
</dbReference>
<keyword evidence="1" id="KW-1133">Transmembrane helix</keyword>
<gene>
    <name evidence="3" type="ORF">HCN44_009746</name>
</gene>